<dbReference type="PROSITE" id="PS00194">
    <property type="entry name" value="THIOREDOXIN_1"/>
    <property type="match status" value="1"/>
</dbReference>
<dbReference type="OMA" id="IFVYFYD"/>
<comment type="function">
    <text evidence="5">Probable disulfide isomerase, which participates in the folding of proteins containing disulfide bonds. May act as a dithiol oxidase. Acts as a regulator of endoplasmic reticulum-mitochondria contact sites via its ability to regulate redox signals.</text>
</comment>
<evidence type="ECO:0000256" key="4">
    <source>
        <dbReference type="ARBA" id="ARBA00023136"/>
    </source>
</evidence>
<dbReference type="HOGENOM" id="CLU_021868_1_1_1"/>
<dbReference type="STRING" id="294750.A0A095CE85"/>
<dbReference type="GO" id="GO:0016853">
    <property type="term" value="F:isomerase activity"/>
    <property type="evidence" value="ECO:0007669"/>
    <property type="project" value="UniProtKB-KW"/>
</dbReference>
<dbReference type="CDD" id="cd02961">
    <property type="entry name" value="PDI_a_family"/>
    <property type="match status" value="2"/>
</dbReference>
<dbReference type="InterPro" id="IPR013766">
    <property type="entry name" value="Thioredoxin_domain"/>
</dbReference>
<dbReference type="InterPro" id="IPR017937">
    <property type="entry name" value="Thioredoxin_CS"/>
</dbReference>
<gene>
    <name evidence="9" type="ORF">CNBG_4385</name>
</gene>
<protein>
    <submittedName>
        <fullName evidence="9">Protein disulfide-isomerase domain</fullName>
    </submittedName>
</protein>
<feature type="signal peptide" evidence="7">
    <location>
        <begin position="1"/>
        <end position="22"/>
    </location>
</feature>
<evidence type="ECO:0000256" key="5">
    <source>
        <dbReference type="ARBA" id="ARBA00045246"/>
    </source>
</evidence>
<dbReference type="GeneID" id="88180604"/>
<organism evidence="9 10">
    <name type="scientific">Cryptococcus deuterogattii (strain R265)</name>
    <name type="common">Cryptococcus gattii VGII (strain R265)</name>
    <dbReference type="NCBI Taxonomy" id="294750"/>
    <lineage>
        <taxon>Eukaryota</taxon>
        <taxon>Fungi</taxon>
        <taxon>Dikarya</taxon>
        <taxon>Basidiomycota</taxon>
        <taxon>Agaricomycotina</taxon>
        <taxon>Tremellomycetes</taxon>
        <taxon>Tremellales</taxon>
        <taxon>Cryptococcaceae</taxon>
        <taxon>Cryptococcus</taxon>
        <taxon>Cryptococcus gattii species complex</taxon>
    </lineage>
</organism>
<dbReference type="Proteomes" id="UP000029445">
    <property type="component" value="Chromosome 10"/>
</dbReference>
<reference evidence="9 10" key="2">
    <citation type="journal article" date="2018" name="Proc. Natl. Acad. Sci.">
        <title>RNAi is a critical determinant of centromere evolution in closely related fungi.</title>
        <authorList>
            <person name="Yadav V."/>
            <person name="Sun S."/>
            <person name="Billmyre R.B."/>
            <person name="Thimmappa B.C."/>
            <person name="Shea T."/>
            <person name="Lintner R."/>
            <person name="Bakkeren G."/>
            <person name="Cuomo C.A."/>
            <person name="Heitman J."/>
            <person name="Sanyal K."/>
        </authorList>
    </citation>
    <scope>NUCLEOTIDE SEQUENCE [LARGE SCALE GENOMIC DNA]</scope>
    <source>
        <strain evidence="9 10">R265</strain>
    </source>
</reference>
<keyword evidence="3 6" id="KW-1133">Transmembrane helix</keyword>
<accession>A0A095CE85</accession>
<keyword evidence="10" id="KW-1185">Reference proteome</keyword>
<dbReference type="KEGG" id="cdeu:CNBG_4385"/>
<dbReference type="InterPro" id="IPR052250">
    <property type="entry name" value="PDI_TMX3"/>
</dbReference>
<feature type="chain" id="PRO_5001905810" evidence="7">
    <location>
        <begin position="23"/>
        <end position="571"/>
    </location>
</feature>
<dbReference type="OrthoDB" id="72053at2759"/>
<reference evidence="9 10" key="1">
    <citation type="journal article" date="2011" name="MBio">
        <title>Genome variation in Cryptococcus gattii, an emerging pathogen of immunocompetent hosts.</title>
        <authorList>
            <person name="D'Souza C.A."/>
            <person name="Kronstad J.W."/>
            <person name="Taylor G."/>
            <person name="Warren R."/>
            <person name="Yuen M."/>
            <person name="Hu G."/>
            <person name="Jung W.H."/>
            <person name="Sham A."/>
            <person name="Kidd S.E."/>
            <person name="Tangen K."/>
            <person name="Lee N."/>
            <person name="Zeilmaker T."/>
            <person name="Sawkins J."/>
            <person name="McVicker G."/>
            <person name="Shah S."/>
            <person name="Gnerre S."/>
            <person name="Griggs A."/>
            <person name="Zeng Q."/>
            <person name="Bartlett K."/>
            <person name="Li W."/>
            <person name="Wang X."/>
            <person name="Heitman J."/>
            <person name="Stajich J.E."/>
            <person name="Fraser J.A."/>
            <person name="Meyer W."/>
            <person name="Carter D."/>
            <person name="Schein J."/>
            <person name="Krzywinski M."/>
            <person name="Kwon-Chung K.J."/>
            <person name="Varma A."/>
            <person name="Wang J."/>
            <person name="Brunham R."/>
            <person name="Fyfe M."/>
            <person name="Ouellette B.F."/>
            <person name="Siddiqui A."/>
            <person name="Marra M."/>
            <person name="Jones S."/>
            <person name="Holt R."/>
            <person name="Birren B.W."/>
            <person name="Galagan J.E."/>
            <person name="Cuomo C.A."/>
        </authorList>
    </citation>
    <scope>NUCLEOTIDE SEQUENCE [LARGE SCALE GENOMIC DNA]</scope>
    <source>
        <strain evidence="9 10">R265</strain>
    </source>
</reference>
<dbReference type="VEuPathDB" id="FungiDB:CNBG_4385"/>
<dbReference type="AlphaFoldDB" id="A0A095CE85"/>
<dbReference type="SUPFAM" id="SSF52833">
    <property type="entry name" value="Thioredoxin-like"/>
    <property type="match status" value="2"/>
</dbReference>
<evidence type="ECO:0000256" key="7">
    <source>
        <dbReference type="SAM" id="SignalP"/>
    </source>
</evidence>
<evidence type="ECO:0000256" key="6">
    <source>
        <dbReference type="SAM" id="Phobius"/>
    </source>
</evidence>
<dbReference type="InterPro" id="IPR036249">
    <property type="entry name" value="Thioredoxin-like_sf"/>
</dbReference>
<evidence type="ECO:0000259" key="8">
    <source>
        <dbReference type="PROSITE" id="PS51352"/>
    </source>
</evidence>
<dbReference type="GO" id="GO:0005789">
    <property type="term" value="C:endoplasmic reticulum membrane"/>
    <property type="evidence" value="ECO:0007669"/>
    <property type="project" value="UniProtKB-SubCell"/>
</dbReference>
<keyword evidence="7" id="KW-0732">Signal</keyword>
<evidence type="ECO:0000313" key="9">
    <source>
        <dbReference type="EMBL" id="KGB78547.1"/>
    </source>
</evidence>
<dbReference type="Gene3D" id="3.40.30.10">
    <property type="entry name" value="Glutaredoxin"/>
    <property type="match status" value="3"/>
</dbReference>
<dbReference type="EMBL" id="CP025768">
    <property type="protein sequence ID" value="KGB78547.1"/>
    <property type="molecule type" value="Genomic_DNA"/>
</dbReference>
<keyword evidence="2 6" id="KW-0812">Transmembrane</keyword>
<feature type="domain" description="Thioredoxin" evidence="8">
    <location>
        <begin position="14"/>
        <end position="140"/>
    </location>
</feature>
<dbReference type="PRINTS" id="PR00421">
    <property type="entry name" value="THIOREDOXIN"/>
</dbReference>
<dbReference type="PANTHER" id="PTHR46426:SF1">
    <property type="entry name" value="PROTEIN DISULFIDE-ISOMERASE TMX3"/>
    <property type="match status" value="1"/>
</dbReference>
<proteinExistence type="predicted"/>
<dbReference type="PANTHER" id="PTHR46426">
    <property type="entry name" value="PROTEIN DISULFIDE-ISOMERASE TMX3"/>
    <property type="match status" value="1"/>
</dbReference>
<dbReference type="Pfam" id="PF13848">
    <property type="entry name" value="Thioredoxin_6"/>
    <property type="match status" value="1"/>
</dbReference>
<dbReference type="RefSeq" id="XP_062884284.1">
    <property type="nucleotide sequence ID" value="XM_063028329.1"/>
</dbReference>
<dbReference type="Pfam" id="PF00085">
    <property type="entry name" value="Thioredoxin"/>
    <property type="match status" value="2"/>
</dbReference>
<evidence type="ECO:0000313" key="10">
    <source>
        <dbReference type="Proteomes" id="UP000029445"/>
    </source>
</evidence>
<evidence type="ECO:0000256" key="1">
    <source>
        <dbReference type="ARBA" id="ARBA00004389"/>
    </source>
</evidence>
<keyword evidence="9" id="KW-0413">Isomerase</keyword>
<evidence type="ECO:0000256" key="3">
    <source>
        <dbReference type="ARBA" id="ARBA00022989"/>
    </source>
</evidence>
<sequence length="571" mass="63766">MRLPHLLSATVFLSALFTKATSASTDLDDDFQLRQLTEDNFKTSVSQGVWLVEHFSPKCGHCRAFAPTWTQLAKDKQHLERLTGFHMAQVNCLAQGDLCNSNGIKFYPQIIMYTDGKPSPHYAGDRSYEELSKYIDEHAHSYAETIIDPAGHSQEALIIGPANSEGKVQEVDERGLEALKAVGPVLVEYFAPWCGHCKALKPTYEQLALELQGQLNVAAVNCDDHRALCVSAGVKGYPTIRLLHHGTFSEFTGARSISKLKEFSQRAETPASMTSIKASDFDKIAGANEAFFLYLQTFDTTVAEVDSVKKALEPLLGTVPAYTSTDVALYHRLHVVNPPPTSTLFAFSSYSTRPVGTLSLPASSNDLRKFVNLHRFPTLVQLQASNFQSLMRSDTRAIVVLAGVHKGEEGKKERDAFADVARAWKRGGRRFEQPVWFVWVEGETSRWANWLKRFYGIKKRDLPGVVVIDTPLEEYYDTTIEGTKIEFEGSSIFSVLEGFYQHFLRPKRIESTLEWGSRSASETLISIGETTMEHPFLSLTVLIGTVALFVYLLQKCLVKDPKDGYSPSRLD</sequence>
<dbReference type="PROSITE" id="PS51352">
    <property type="entry name" value="THIOREDOXIN_2"/>
    <property type="match status" value="2"/>
</dbReference>
<name>A0A095CE85_CRYD2</name>
<comment type="subcellular location">
    <subcellularLocation>
        <location evidence="1">Endoplasmic reticulum membrane</location>
        <topology evidence="1">Single-pass membrane protein</topology>
    </subcellularLocation>
</comment>
<feature type="transmembrane region" description="Helical" evidence="6">
    <location>
        <begin position="536"/>
        <end position="553"/>
    </location>
</feature>
<evidence type="ECO:0000256" key="2">
    <source>
        <dbReference type="ARBA" id="ARBA00022692"/>
    </source>
</evidence>
<keyword evidence="4 6" id="KW-0472">Membrane</keyword>
<feature type="domain" description="Thioredoxin" evidence="8">
    <location>
        <begin position="148"/>
        <end position="269"/>
    </location>
</feature>